<dbReference type="PANTHER" id="PTHR33776:SF4">
    <property type="entry name" value="ENDONUCLEASE_EXONUCLEASE_PHOSPHATASE DOMAIN-CONTAINING PROTEIN"/>
    <property type="match status" value="1"/>
</dbReference>
<accession>A0AA38MJC9</accession>
<proteinExistence type="predicted"/>
<organism evidence="1 2">
    <name type="scientific">Zophobas morio</name>
    <dbReference type="NCBI Taxonomy" id="2755281"/>
    <lineage>
        <taxon>Eukaryota</taxon>
        <taxon>Metazoa</taxon>
        <taxon>Ecdysozoa</taxon>
        <taxon>Arthropoda</taxon>
        <taxon>Hexapoda</taxon>
        <taxon>Insecta</taxon>
        <taxon>Pterygota</taxon>
        <taxon>Neoptera</taxon>
        <taxon>Endopterygota</taxon>
        <taxon>Coleoptera</taxon>
        <taxon>Polyphaga</taxon>
        <taxon>Cucujiformia</taxon>
        <taxon>Tenebrionidae</taxon>
        <taxon>Zophobas</taxon>
    </lineage>
</organism>
<name>A0AA38MJC9_9CUCU</name>
<comment type="caution">
    <text evidence="1">The sequence shown here is derived from an EMBL/GenBank/DDBJ whole genome shotgun (WGS) entry which is preliminary data.</text>
</comment>
<evidence type="ECO:0000313" key="2">
    <source>
        <dbReference type="Proteomes" id="UP001168821"/>
    </source>
</evidence>
<dbReference type="SUPFAM" id="SSF56219">
    <property type="entry name" value="DNase I-like"/>
    <property type="match status" value="1"/>
</dbReference>
<dbReference type="PANTHER" id="PTHR33776">
    <property type="entry name" value="ENDO/EXONUCLEASE/PHOSPHATASE DOMAIN-CONTAINING PROTEIN"/>
    <property type="match status" value="1"/>
</dbReference>
<dbReference type="Gene3D" id="3.60.10.10">
    <property type="entry name" value="Endonuclease/exonuclease/phosphatase"/>
    <property type="match status" value="1"/>
</dbReference>
<dbReference type="EMBL" id="JALNTZ010000003">
    <property type="protein sequence ID" value="KAJ3659570.1"/>
    <property type="molecule type" value="Genomic_DNA"/>
</dbReference>
<reference evidence="1" key="1">
    <citation type="journal article" date="2023" name="G3 (Bethesda)">
        <title>Whole genome assemblies of Zophobas morio and Tenebrio molitor.</title>
        <authorList>
            <person name="Kaur S."/>
            <person name="Stinson S.A."/>
            <person name="diCenzo G.C."/>
        </authorList>
    </citation>
    <scope>NUCLEOTIDE SEQUENCE</scope>
    <source>
        <strain evidence="1">QUZm001</strain>
    </source>
</reference>
<gene>
    <name evidence="1" type="ORF">Zmor_011253</name>
</gene>
<evidence type="ECO:0000313" key="1">
    <source>
        <dbReference type="EMBL" id="KAJ3659570.1"/>
    </source>
</evidence>
<evidence type="ECO:0008006" key="3">
    <source>
        <dbReference type="Google" id="ProtNLM"/>
    </source>
</evidence>
<protein>
    <recommendedName>
        <fullName evidence="3">Endonuclease/exonuclease/phosphatase domain-containing protein</fullName>
    </recommendedName>
</protein>
<dbReference type="InterPro" id="IPR036691">
    <property type="entry name" value="Endo/exonu/phosph_ase_sf"/>
</dbReference>
<dbReference type="AlphaFoldDB" id="A0AA38MJC9"/>
<dbReference type="Proteomes" id="UP001168821">
    <property type="component" value="Unassembled WGS sequence"/>
</dbReference>
<sequence length="244" mass="27633">MHAEFCGIEIPELNTIVIALYRPSTSGNFHNFMKNLENVLNKIFKNNTKLVLIGDFSKDFQTNSTDIQALVNLTRSFGLNAKILDYTRIKKCSATTIDNIFTDLPDECCSSGVIEPGLSDHSGQYLCILSKTVNVESKNNYFSTRHINKSGLFQLKEHLKLIDWSYKESTSNDVNTFADYLVHTYKSLIELCFPLQKATNSASGVMWFNNELKVMRDSVIALKIVSNSSKDIVDKNAYLKARYL</sequence>
<keyword evidence="2" id="KW-1185">Reference proteome</keyword>